<dbReference type="GO" id="GO:0004806">
    <property type="term" value="F:triacylglycerol lipase activity"/>
    <property type="evidence" value="ECO:0007669"/>
    <property type="project" value="TreeGrafter"/>
</dbReference>
<dbReference type="Gene3D" id="3.40.50.1820">
    <property type="entry name" value="alpha/beta hydrolase"/>
    <property type="match status" value="1"/>
</dbReference>
<name>A0A1H4APT1_9GAMM</name>
<dbReference type="InterPro" id="IPR000073">
    <property type="entry name" value="AB_hydrolase_1"/>
</dbReference>
<organism evidence="3 4">
    <name type="scientific">Microbulbifer marinus</name>
    <dbReference type="NCBI Taxonomy" id="658218"/>
    <lineage>
        <taxon>Bacteria</taxon>
        <taxon>Pseudomonadati</taxon>
        <taxon>Pseudomonadota</taxon>
        <taxon>Gammaproteobacteria</taxon>
        <taxon>Cellvibrionales</taxon>
        <taxon>Microbulbiferaceae</taxon>
        <taxon>Microbulbifer</taxon>
    </lineage>
</organism>
<evidence type="ECO:0000259" key="2">
    <source>
        <dbReference type="Pfam" id="PF00561"/>
    </source>
</evidence>
<reference evidence="4" key="1">
    <citation type="submission" date="2016-10" db="EMBL/GenBank/DDBJ databases">
        <authorList>
            <person name="Varghese N."/>
            <person name="Submissions S."/>
        </authorList>
    </citation>
    <scope>NUCLEOTIDE SEQUENCE [LARGE SCALE GENOMIC DNA]</scope>
    <source>
        <strain evidence="4">CGMCC 1.10657</strain>
    </source>
</reference>
<keyword evidence="4" id="KW-1185">Reference proteome</keyword>
<dbReference type="EMBL" id="FNQO01000003">
    <property type="protein sequence ID" value="SEA37788.1"/>
    <property type="molecule type" value="Genomic_DNA"/>
</dbReference>
<dbReference type="PANTHER" id="PTHR43433:SF5">
    <property type="entry name" value="AB HYDROLASE-1 DOMAIN-CONTAINING PROTEIN"/>
    <property type="match status" value="1"/>
</dbReference>
<feature type="signal peptide" evidence="1">
    <location>
        <begin position="1"/>
        <end position="22"/>
    </location>
</feature>
<dbReference type="OrthoDB" id="9798888at2"/>
<evidence type="ECO:0000313" key="3">
    <source>
        <dbReference type="EMBL" id="SEA37788.1"/>
    </source>
</evidence>
<sequence>MRRYAVVFAAVFLALTALCANAAQDNPFDRHPIHFAEIQGVSIAYQDMGARDGEPVLLVMGLGAQMLHWGDTLVQRLIDSGYRVVLLDNRDAGLSQKFYELSAPPVWWMLLKQKVGLAGEPPYTLQDMAADAVGLLDHLQIERAHIVGASMGGMIVQIIAAEYPQRVSSMTSIMSSSGAPELPESKPEAIEALALAAQGADSRAQRIQNGVFIARAIGSPQFFDEVHARNLARRVANRGSYGPGMLRQLQAIMANGDRSPLLEQITVPSLVVHGEADPLLPIAHGRDTAEKIPAARFAAIPGMAHALEPRVSELVLRELVPFLRAKQQLAAD</sequence>
<dbReference type="AlphaFoldDB" id="A0A1H4APT1"/>
<dbReference type="SUPFAM" id="SSF53474">
    <property type="entry name" value="alpha/beta-Hydrolases"/>
    <property type="match status" value="1"/>
</dbReference>
<dbReference type="PANTHER" id="PTHR43433">
    <property type="entry name" value="HYDROLASE, ALPHA/BETA FOLD FAMILY PROTEIN"/>
    <property type="match status" value="1"/>
</dbReference>
<dbReference type="Proteomes" id="UP000198658">
    <property type="component" value="Unassembled WGS sequence"/>
</dbReference>
<proteinExistence type="predicted"/>
<accession>A0A1H4APT1</accession>
<dbReference type="GO" id="GO:0046503">
    <property type="term" value="P:glycerolipid catabolic process"/>
    <property type="evidence" value="ECO:0007669"/>
    <property type="project" value="TreeGrafter"/>
</dbReference>
<dbReference type="InterPro" id="IPR029058">
    <property type="entry name" value="AB_hydrolase_fold"/>
</dbReference>
<feature type="chain" id="PRO_5011782535" evidence="1">
    <location>
        <begin position="23"/>
        <end position="332"/>
    </location>
</feature>
<dbReference type="STRING" id="658218.SAMN05216562_2921"/>
<keyword evidence="1" id="KW-0732">Signal</keyword>
<feature type="domain" description="AB hydrolase-1" evidence="2">
    <location>
        <begin position="55"/>
        <end position="305"/>
    </location>
</feature>
<evidence type="ECO:0000256" key="1">
    <source>
        <dbReference type="SAM" id="SignalP"/>
    </source>
</evidence>
<protein>
    <submittedName>
        <fullName evidence="3">Pimeloyl-ACP methyl ester carboxylesterase</fullName>
    </submittedName>
</protein>
<dbReference type="InterPro" id="IPR050471">
    <property type="entry name" value="AB_hydrolase"/>
</dbReference>
<dbReference type="Pfam" id="PF00561">
    <property type="entry name" value="Abhydrolase_1"/>
    <property type="match status" value="1"/>
</dbReference>
<gene>
    <name evidence="3" type="ORF">SAMN05216562_2921</name>
</gene>
<dbReference type="RefSeq" id="WP_091390092.1">
    <property type="nucleotide sequence ID" value="NZ_FNQO01000003.1"/>
</dbReference>
<evidence type="ECO:0000313" key="4">
    <source>
        <dbReference type="Proteomes" id="UP000198658"/>
    </source>
</evidence>